<evidence type="ECO:0000313" key="9">
    <source>
        <dbReference type="Proteomes" id="UP000319499"/>
    </source>
</evidence>
<evidence type="ECO:0000256" key="3">
    <source>
        <dbReference type="ARBA" id="ARBA00022448"/>
    </source>
</evidence>
<dbReference type="PANTHER" id="PTHR30026">
    <property type="entry name" value="OUTER MEMBRANE PROTEIN TOLC"/>
    <property type="match status" value="1"/>
</dbReference>
<dbReference type="OrthoDB" id="9811587at2"/>
<comment type="caution">
    <text evidence="8">The sequence shown here is derived from an EMBL/GenBank/DDBJ whole genome shotgun (WGS) entry which is preliminary data.</text>
</comment>
<dbReference type="GO" id="GO:0009279">
    <property type="term" value="C:cell outer membrane"/>
    <property type="evidence" value="ECO:0007669"/>
    <property type="project" value="UniProtKB-SubCell"/>
</dbReference>
<evidence type="ECO:0000313" key="8">
    <source>
        <dbReference type="EMBL" id="TWP26555.1"/>
    </source>
</evidence>
<keyword evidence="9" id="KW-1185">Reference proteome</keyword>
<dbReference type="PANTHER" id="PTHR30026:SF20">
    <property type="entry name" value="OUTER MEMBRANE PROTEIN TOLC"/>
    <property type="match status" value="1"/>
</dbReference>
<name>A0A563D8M8_9FLAO</name>
<proteinExistence type="inferred from homology"/>
<keyword evidence="6" id="KW-0472">Membrane</keyword>
<keyword evidence="5" id="KW-0812">Transmembrane</keyword>
<gene>
    <name evidence="8" type="ORF">ETU09_08310</name>
</gene>
<evidence type="ECO:0000256" key="1">
    <source>
        <dbReference type="ARBA" id="ARBA00004442"/>
    </source>
</evidence>
<dbReference type="EMBL" id="SELH01000025">
    <property type="protein sequence ID" value="TWP26555.1"/>
    <property type="molecule type" value="Genomic_DNA"/>
</dbReference>
<dbReference type="RefSeq" id="WP_146262975.1">
    <property type="nucleotide sequence ID" value="NZ_SELG01000041.1"/>
</dbReference>
<keyword evidence="3" id="KW-0813">Transport</keyword>
<dbReference type="GO" id="GO:1990281">
    <property type="term" value="C:efflux pump complex"/>
    <property type="evidence" value="ECO:0007669"/>
    <property type="project" value="TreeGrafter"/>
</dbReference>
<dbReference type="GO" id="GO:0015288">
    <property type="term" value="F:porin activity"/>
    <property type="evidence" value="ECO:0007669"/>
    <property type="project" value="TreeGrafter"/>
</dbReference>
<organism evidence="8 9">
    <name type="scientific">Apibacter muscae</name>
    <dbReference type="NCBI Taxonomy" id="2509004"/>
    <lineage>
        <taxon>Bacteria</taxon>
        <taxon>Pseudomonadati</taxon>
        <taxon>Bacteroidota</taxon>
        <taxon>Flavobacteriia</taxon>
        <taxon>Flavobacteriales</taxon>
        <taxon>Weeksellaceae</taxon>
        <taxon>Apibacter</taxon>
    </lineage>
</organism>
<comment type="subcellular location">
    <subcellularLocation>
        <location evidence="1">Cell outer membrane</location>
    </subcellularLocation>
</comment>
<keyword evidence="4" id="KW-1134">Transmembrane beta strand</keyword>
<dbReference type="SUPFAM" id="SSF56954">
    <property type="entry name" value="Outer membrane efflux proteins (OEP)"/>
    <property type="match status" value="1"/>
</dbReference>
<protein>
    <submittedName>
        <fullName evidence="8">TolC family protein</fullName>
    </submittedName>
</protein>
<evidence type="ECO:0000256" key="4">
    <source>
        <dbReference type="ARBA" id="ARBA00022452"/>
    </source>
</evidence>
<dbReference type="InterPro" id="IPR003423">
    <property type="entry name" value="OMP_efflux"/>
</dbReference>
<sequence>MTLNKQLLLLVTIYLLSLINIKSQNNLNRRVVWSLEECLEYAIANNITVKKAILSKNSSDLNLKQSKNNRLPNLNANINGGMTNGSSIDPITSSFQNEFYKSVNGNISTSVALYNGNKLTNTIEQNQLLVNQNSLYIEQAENNIILSILEAYVQALYTQEAIEIAKNSAKSTEDLLKQGQIKFSNGALSRSDLADLEAQNATNQYNIVSAQTQYAQQVLALKQLLELDPKIDFQIEIPELSDSKDFLIPNKEIIFEQAVNKLPDTKIYDLEKQINEKDLEIAKAGYLPTLNLSGSLSTGYSSTRDYIDFGRQLDGNKSQNVSLSLNIPIFSKFQNKTNVALAKINIQQSELNKIQANKDLYQKIEMAWLNATTNQAESKSSKTLRDTSKLSYDLSIKKYEFGGSTTTDLLVSQTNYLNAEQKYLQTKYMGLLYQQLLQYYQGQPIKIQ</sequence>
<evidence type="ECO:0000256" key="5">
    <source>
        <dbReference type="ARBA" id="ARBA00022692"/>
    </source>
</evidence>
<dbReference type="GO" id="GO:0015562">
    <property type="term" value="F:efflux transmembrane transporter activity"/>
    <property type="evidence" value="ECO:0007669"/>
    <property type="project" value="InterPro"/>
</dbReference>
<dbReference type="Pfam" id="PF02321">
    <property type="entry name" value="OEP"/>
    <property type="match status" value="2"/>
</dbReference>
<dbReference type="Proteomes" id="UP000319499">
    <property type="component" value="Unassembled WGS sequence"/>
</dbReference>
<accession>A0A563D8M8</accession>
<keyword evidence="7" id="KW-0998">Cell outer membrane</keyword>
<evidence type="ECO:0000256" key="6">
    <source>
        <dbReference type="ARBA" id="ARBA00023136"/>
    </source>
</evidence>
<comment type="similarity">
    <text evidence="2">Belongs to the outer membrane factor (OMF) (TC 1.B.17) family.</text>
</comment>
<dbReference type="Gene3D" id="1.20.1600.10">
    <property type="entry name" value="Outer membrane efflux proteins (OEP)"/>
    <property type="match status" value="1"/>
</dbReference>
<evidence type="ECO:0000256" key="2">
    <source>
        <dbReference type="ARBA" id="ARBA00007613"/>
    </source>
</evidence>
<reference evidence="8 9" key="1">
    <citation type="submission" date="2019-02" db="EMBL/GenBank/DDBJ databases">
        <title>Apibacter muscae sp. nov.: a novel member of the house fly microbiota.</title>
        <authorList>
            <person name="Park R."/>
        </authorList>
    </citation>
    <scope>NUCLEOTIDE SEQUENCE [LARGE SCALE GENOMIC DNA]</scope>
    <source>
        <strain evidence="8 9">AL1</strain>
    </source>
</reference>
<dbReference type="AlphaFoldDB" id="A0A563D8M8"/>
<evidence type="ECO:0000256" key="7">
    <source>
        <dbReference type="ARBA" id="ARBA00023237"/>
    </source>
</evidence>
<dbReference type="InterPro" id="IPR051906">
    <property type="entry name" value="TolC-like"/>
</dbReference>